<dbReference type="GO" id="GO:0008360">
    <property type="term" value="P:regulation of cell shape"/>
    <property type="evidence" value="ECO:0007669"/>
    <property type="project" value="UniProtKB-KW"/>
</dbReference>
<evidence type="ECO:0000256" key="4">
    <source>
        <dbReference type="ARBA" id="ARBA00032089"/>
    </source>
</evidence>
<feature type="domain" description="Rod shape-determining protein MreC beta-barrel core" evidence="5">
    <location>
        <begin position="90"/>
        <end position="172"/>
    </location>
</feature>
<dbReference type="InterPro" id="IPR042175">
    <property type="entry name" value="Cell/Rod_MreC_2"/>
</dbReference>
<dbReference type="AlphaFoldDB" id="A0A2A4X4Y3"/>
<dbReference type="PANTHER" id="PTHR34138:SF1">
    <property type="entry name" value="CELL SHAPE-DETERMINING PROTEIN MREC"/>
    <property type="match status" value="1"/>
</dbReference>
<evidence type="ECO:0000256" key="3">
    <source>
        <dbReference type="ARBA" id="ARBA00022960"/>
    </source>
</evidence>
<protein>
    <recommendedName>
        <fullName evidence="2">Cell shape-determining protein MreC</fullName>
    </recommendedName>
    <alternativeName>
        <fullName evidence="4">Cell shape protein MreC</fullName>
    </alternativeName>
</protein>
<evidence type="ECO:0000313" key="7">
    <source>
        <dbReference type="Proteomes" id="UP000218775"/>
    </source>
</evidence>
<dbReference type="Pfam" id="PF04085">
    <property type="entry name" value="MreC"/>
    <property type="match status" value="2"/>
</dbReference>
<dbReference type="Gene3D" id="2.40.10.340">
    <property type="entry name" value="Rod shape-determining protein MreC, domain 1"/>
    <property type="match status" value="1"/>
</dbReference>
<gene>
    <name evidence="6" type="ORF">COB21_02795</name>
</gene>
<name>A0A2A4X4Y3_UNCAE</name>
<feature type="domain" description="Rod shape-determining protein MreC beta-barrel core" evidence="5">
    <location>
        <begin position="240"/>
        <end position="310"/>
    </location>
</feature>
<dbReference type="InterPro" id="IPR007221">
    <property type="entry name" value="MreC"/>
</dbReference>
<dbReference type="InterPro" id="IPR042177">
    <property type="entry name" value="Cell/Rod_1"/>
</dbReference>
<dbReference type="GO" id="GO:0005886">
    <property type="term" value="C:plasma membrane"/>
    <property type="evidence" value="ECO:0007669"/>
    <property type="project" value="TreeGrafter"/>
</dbReference>
<evidence type="ECO:0000313" key="6">
    <source>
        <dbReference type="EMBL" id="PCI77663.1"/>
    </source>
</evidence>
<reference evidence="7" key="1">
    <citation type="submission" date="2017-08" db="EMBL/GenBank/DDBJ databases">
        <title>A dynamic microbial community with high functional redundancy inhabits the cold, oxic subseafloor aquifer.</title>
        <authorList>
            <person name="Tully B.J."/>
            <person name="Wheat C.G."/>
            <person name="Glazer B.T."/>
            <person name="Huber J.A."/>
        </authorList>
    </citation>
    <scope>NUCLEOTIDE SEQUENCE [LARGE SCALE GENOMIC DNA]</scope>
</reference>
<dbReference type="Proteomes" id="UP000218775">
    <property type="component" value="Unassembled WGS sequence"/>
</dbReference>
<comment type="caution">
    <text evidence="6">The sequence shown here is derived from an EMBL/GenBank/DDBJ whole genome shotgun (WGS) entry which is preliminary data.</text>
</comment>
<dbReference type="Gene3D" id="2.40.10.350">
    <property type="entry name" value="Rod shape-determining protein MreC, domain 2"/>
    <property type="match status" value="1"/>
</dbReference>
<accession>A0A2A4X4Y3</accession>
<dbReference type="InterPro" id="IPR055342">
    <property type="entry name" value="MreC_beta-barrel_core"/>
</dbReference>
<sequence>MEKIKRVSVTSILPLLLLFFLMFQMPTALVKKIRRGMLHTMIPLQRMVGRSALFSFSNSVTLEQESTYLDSPFKGDVLYQESSDAIAAQVVFRSFRSYSHCIWIDIGSQTNDDLGRACVEVNSPVLSKGVLVGVVDEVCPHVSKVRLITDKKFSPSVRALRKGDQERYLLFNLKQALENLKGLADPGSKREKFSTLITSIEKSSSGLEPSCLLGKGELQGSVSHSIQAPSLLVKGVGFNYKEGSMEASHDARMRLSDLLVTTGLDGIFPQGIPVAVVTKVDSQTSHEPFYAIEARLLAEHIFNLQYVTVLPSKNVDFIR</sequence>
<dbReference type="EMBL" id="NVUK01000014">
    <property type="protein sequence ID" value="PCI77663.1"/>
    <property type="molecule type" value="Genomic_DNA"/>
</dbReference>
<organism evidence="6 7">
    <name type="scientific">Aerophobetes bacterium</name>
    <dbReference type="NCBI Taxonomy" id="2030807"/>
    <lineage>
        <taxon>Bacteria</taxon>
        <taxon>Candidatus Aerophobota</taxon>
    </lineage>
</organism>
<evidence type="ECO:0000256" key="2">
    <source>
        <dbReference type="ARBA" id="ARBA00013855"/>
    </source>
</evidence>
<proteinExistence type="inferred from homology"/>
<evidence type="ECO:0000259" key="5">
    <source>
        <dbReference type="Pfam" id="PF04085"/>
    </source>
</evidence>
<keyword evidence="3" id="KW-0133">Cell shape</keyword>
<evidence type="ECO:0000256" key="1">
    <source>
        <dbReference type="ARBA" id="ARBA00009369"/>
    </source>
</evidence>
<comment type="similarity">
    <text evidence="1">Belongs to the MreC family.</text>
</comment>
<dbReference type="PANTHER" id="PTHR34138">
    <property type="entry name" value="CELL SHAPE-DETERMINING PROTEIN MREC"/>
    <property type="match status" value="1"/>
</dbReference>